<evidence type="ECO:0000313" key="1">
    <source>
        <dbReference type="EMBL" id="QHT95692.1"/>
    </source>
</evidence>
<sequence>MNIKQTMCYDNDIIEKKLMKETYEKFLIDFINQKNDILLIQKTSEIELSYKLNLLNDIIKKIQSRLDNIQKE</sequence>
<accession>A0A6C0IRP4</accession>
<protein>
    <submittedName>
        <fullName evidence="1">Uncharacterized protein</fullName>
    </submittedName>
</protein>
<proteinExistence type="predicted"/>
<reference evidence="1" key="1">
    <citation type="journal article" date="2020" name="Nature">
        <title>Giant virus diversity and host interactions through global metagenomics.</title>
        <authorList>
            <person name="Schulz F."/>
            <person name="Roux S."/>
            <person name="Paez-Espino D."/>
            <person name="Jungbluth S."/>
            <person name="Walsh D.A."/>
            <person name="Denef V.J."/>
            <person name="McMahon K.D."/>
            <person name="Konstantinidis K.T."/>
            <person name="Eloe-Fadrosh E.A."/>
            <person name="Kyrpides N.C."/>
            <person name="Woyke T."/>
        </authorList>
    </citation>
    <scope>NUCLEOTIDE SEQUENCE</scope>
    <source>
        <strain evidence="1">GVMAG-M-3300024301-20</strain>
    </source>
</reference>
<name>A0A6C0IRP4_9ZZZZ</name>
<organism evidence="1">
    <name type="scientific">viral metagenome</name>
    <dbReference type="NCBI Taxonomy" id="1070528"/>
    <lineage>
        <taxon>unclassified sequences</taxon>
        <taxon>metagenomes</taxon>
        <taxon>organismal metagenomes</taxon>
    </lineage>
</organism>
<dbReference type="EMBL" id="MN740245">
    <property type="protein sequence ID" value="QHT95692.1"/>
    <property type="molecule type" value="Genomic_DNA"/>
</dbReference>
<dbReference type="AlphaFoldDB" id="A0A6C0IRP4"/>